<comment type="caution">
    <text evidence="1">The sequence shown here is derived from an EMBL/GenBank/DDBJ whole genome shotgun (WGS) entry which is preliminary data.</text>
</comment>
<evidence type="ECO:0000313" key="1">
    <source>
        <dbReference type="EMBL" id="KAG2323982.1"/>
    </source>
</evidence>
<dbReference type="AlphaFoldDB" id="A0A8X8B7F8"/>
<dbReference type="EMBL" id="JAAMPC010000002">
    <property type="protein sequence ID" value="KAG2323982.1"/>
    <property type="molecule type" value="Genomic_DNA"/>
</dbReference>
<dbReference type="Proteomes" id="UP000886595">
    <property type="component" value="Unassembled WGS sequence"/>
</dbReference>
<sequence length="90" mass="10898">MRRTLSFYPVITNRYIAFKHLYQTVQSVTSTKKDSSHEPTIHKVTRKSREELPFLDYLKEIKVPEEALSLFHQYQQRVSRYHYPFYSSLI</sequence>
<proteinExistence type="predicted"/>
<organism evidence="1 2">
    <name type="scientific">Brassica carinata</name>
    <name type="common">Ethiopian mustard</name>
    <name type="synonym">Abyssinian cabbage</name>
    <dbReference type="NCBI Taxonomy" id="52824"/>
    <lineage>
        <taxon>Eukaryota</taxon>
        <taxon>Viridiplantae</taxon>
        <taxon>Streptophyta</taxon>
        <taxon>Embryophyta</taxon>
        <taxon>Tracheophyta</taxon>
        <taxon>Spermatophyta</taxon>
        <taxon>Magnoliopsida</taxon>
        <taxon>eudicotyledons</taxon>
        <taxon>Gunneridae</taxon>
        <taxon>Pentapetalae</taxon>
        <taxon>rosids</taxon>
        <taxon>malvids</taxon>
        <taxon>Brassicales</taxon>
        <taxon>Brassicaceae</taxon>
        <taxon>Brassiceae</taxon>
        <taxon>Brassica</taxon>
    </lineage>
</organism>
<keyword evidence="2" id="KW-1185">Reference proteome</keyword>
<evidence type="ECO:0000313" key="2">
    <source>
        <dbReference type="Proteomes" id="UP000886595"/>
    </source>
</evidence>
<accession>A0A8X8B7F8</accession>
<protein>
    <submittedName>
        <fullName evidence="1">Uncharacterized protein</fullName>
    </submittedName>
</protein>
<reference evidence="1 2" key="1">
    <citation type="submission" date="2020-02" db="EMBL/GenBank/DDBJ databases">
        <authorList>
            <person name="Ma Q."/>
            <person name="Huang Y."/>
            <person name="Song X."/>
            <person name="Pei D."/>
        </authorList>
    </citation>
    <scope>NUCLEOTIDE SEQUENCE [LARGE SCALE GENOMIC DNA]</scope>
    <source>
        <strain evidence="1">Sxm20200214</strain>
        <tissue evidence="1">Leaf</tissue>
    </source>
</reference>
<gene>
    <name evidence="1" type="ORF">Bca52824_006710</name>
</gene>
<name>A0A8X8B7F8_BRACI</name>